<reference evidence="2" key="1">
    <citation type="journal article" date="2019" name="Int. J. Syst. Evol. Microbiol.">
        <title>The Global Catalogue of Microorganisms (GCM) 10K type strain sequencing project: providing services to taxonomists for standard genome sequencing and annotation.</title>
        <authorList>
            <consortium name="The Broad Institute Genomics Platform"/>
            <consortium name="The Broad Institute Genome Sequencing Center for Infectious Disease"/>
            <person name="Wu L."/>
            <person name="Ma J."/>
        </authorList>
    </citation>
    <scope>NUCLEOTIDE SEQUENCE [LARGE SCALE GENOMIC DNA]</scope>
    <source>
        <strain evidence="2">JCM 17805</strain>
    </source>
</reference>
<name>A0ABP8V3D3_9GAMM</name>
<protein>
    <recommendedName>
        <fullName evidence="3">Wadjet protein JetD C-terminal domain-containing protein</fullName>
    </recommendedName>
</protein>
<comment type="caution">
    <text evidence="1">The sequence shown here is derived from an EMBL/GenBank/DDBJ whole genome shotgun (WGS) entry which is preliminary data.</text>
</comment>
<keyword evidence="2" id="KW-1185">Reference proteome</keyword>
<sequence length="275" mass="30981">MSHKIASILNQVANGEPIRWITLVNAFLKEGFSPPEIERILAPDSGKGLTHVSITNQTDFDVLRRLYPMKDLRSKATAALSGHSHDAKSRASLLNISIPYSEQPVCATALSKGEWIFPFEESEFDHDAVIVENLENFLYSSETRRFITRACSLDTADPLVLIWGGGCAAEKEECIEFFQRFKCIHVLPDLDYEGLAIASRLAKKLGNFGKFLVPDDIDFYLSISSRHMPPKESEKLQKLSIEEPRLSPIIVKLVNAELTLEQEVYLLEPCDYDHV</sequence>
<dbReference type="Proteomes" id="UP001500604">
    <property type="component" value="Unassembled WGS sequence"/>
</dbReference>
<evidence type="ECO:0000313" key="2">
    <source>
        <dbReference type="Proteomes" id="UP001500604"/>
    </source>
</evidence>
<evidence type="ECO:0008006" key="3">
    <source>
        <dbReference type="Google" id="ProtNLM"/>
    </source>
</evidence>
<dbReference type="EMBL" id="BAABFL010000309">
    <property type="protein sequence ID" value="GAA4649795.1"/>
    <property type="molecule type" value="Genomic_DNA"/>
</dbReference>
<gene>
    <name evidence="1" type="ORF">GCM10023116_20760</name>
</gene>
<organism evidence="1 2">
    <name type="scientific">Kistimonas scapharcae</name>
    <dbReference type="NCBI Taxonomy" id="1036133"/>
    <lineage>
        <taxon>Bacteria</taxon>
        <taxon>Pseudomonadati</taxon>
        <taxon>Pseudomonadota</taxon>
        <taxon>Gammaproteobacteria</taxon>
        <taxon>Oceanospirillales</taxon>
        <taxon>Endozoicomonadaceae</taxon>
        <taxon>Kistimonas</taxon>
    </lineage>
</organism>
<proteinExistence type="predicted"/>
<evidence type="ECO:0000313" key="1">
    <source>
        <dbReference type="EMBL" id="GAA4649795.1"/>
    </source>
</evidence>
<accession>A0ABP8V3D3</accession>